<keyword evidence="3" id="KW-1133">Transmembrane helix</keyword>
<organism evidence="5 6">
    <name type="scientific">Ruegeria pomeroyi (strain ATCC 700808 / DSM 15171 / DSS-3)</name>
    <name type="common">Silicibacter pomeroyi</name>
    <dbReference type="NCBI Taxonomy" id="246200"/>
    <lineage>
        <taxon>Bacteria</taxon>
        <taxon>Pseudomonadati</taxon>
        <taxon>Pseudomonadota</taxon>
        <taxon>Alphaproteobacteria</taxon>
        <taxon>Rhodobacterales</taxon>
        <taxon>Roseobacteraceae</taxon>
        <taxon>Ruegeria</taxon>
    </lineage>
</organism>
<dbReference type="STRING" id="246200.SPO2647"/>
<dbReference type="InterPro" id="IPR029044">
    <property type="entry name" value="Nucleotide-diphossugar_trans"/>
</dbReference>
<name>Q5LQ49_RUEPO</name>
<keyword evidence="6" id="KW-1185">Reference proteome</keyword>
<dbReference type="AlphaFoldDB" id="Q5LQ49"/>
<feature type="compositionally biased region" description="Polar residues" evidence="4">
    <location>
        <begin position="31"/>
        <end position="46"/>
    </location>
</feature>
<dbReference type="GO" id="GO:0016020">
    <property type="term" value="C:membrane"/>
    <property type="evidence" value="ECO:0007669"/>
    <property type="project" value="UniProtKB-SubCell"/>
</dbReference>
<comment type="subcellular location">
    <subcellularLocation>
        <location evidence="1">Membrane</location>
        <topology evidence="1">Single-pass membrane protein</topology>
    </subcellularLocation>
</comment>
<dbReference type="CAZy" id="GT2">
    <property type="family name" value="Glycosyltransferase Family 2"/>
</dbReference>
<evidence type="ECO:0000313" key="6">
    <source>
        <dbReference type="Proteomes" id="UP000001023"/>
    </source>
</evidence>
<feature type="region of interest" description="Disordered" evidence="4">
    <location>
        <begin position="29"/>
        <end position="53"/>
    </location>
</feature>
<evidence type="ECO:0000256" key="3">
    <source>
        <dbReference type="ARBA" id="ARBA00022989"/>
    </source>
</evidence>
<evidence type="ECO:0000256" key="1">
    <source>
        <dbReference type="ARBA" id="ARBA00004167"/>
    </source>
</evidence>
<proteinExistence type="predicted"/>
<evidence type="ECO:0000256" key="4">
    <source>
        <dbReference type="SAM" id="MobiDB-lite"/>
    </source>
</evidence>
<dbReference type="KEGG" id="sil:SPO2647"/>
<dbReference type="Pfam" id="PF13704">
    <property type="entry name" value="Glyco_tranf_2_4"/>
    <property type="match status" value="1"/>
</dbReference>
<dbReference type="Proteomes" id="UP000001023">
    <property type="component" value="Chromosome"/>
</dbReference>
<gene>
    <name evidence="5" type="ordered locus">SPO2647</name>
</gene>
<dbReference type="SUPFAM" id="SSF53448">
    <property type="entry name" value="Nucleotide-diphospho-sugar transferases"/>
    <property type="match status" value="1"/>
</dbReference>
<dbReference type="HOGENOM" id="CLU_035905_1_0_5"/>
<dbReference type="GO" id="GO:0005737">
    <property type="term" value="C:cytoplasm"/>
    <property type="evidence" value="ECO:0007669"/>
    <property type="project" value="TreeGrafter"/>
</dbReference>
<dbReference type="PANTHER" id="PTHR21461:SF69">
    <property type="entry name" value="GLYCOSYLTRANSFERASE FAMILY 92 PROTEIN"/>
    <property type="match status" value="1"/>
</dbReference>
<dbReference type="GO" id="GO:0016757">
    <property type="term" value="F:glycosyltransferase activity"/>
    <property type="evidence" value="ECO:0007669"/>
    <property type="project" value="TreeGrafter"/>
</dbReference>
<reference evidence="5 6" key="1">
    <citation type="journal article" date="2004" name="Nature">
        <title>Genome sequence of Silicibacter pomeroyi reveals adaptations to the marine environment.</title>
        <authorList>
            <person name="Moran M.A."/>
            <person name="Buchan A."/>
            <person name="Gonzalez J.M."/>
            <person name="Heidelberg J.F."/>
            <person name="Whitman W.B."/>
            <person name="Kiene R.P."/>
            <person name="Henriksen J.R."/>
            <person name="King G.M."/>
            <person name="Belas R."/>
            <person name="Fuqua C."/>
            <person name="Brinkac L."/>
            <person name="Lewis M."/>
            <person name="Johri S."/>
            <person name="Weaver B."/>
            <person name="Pai G."/>
            <person name="Eisen J.A."/>
            <person name="Rahe E."/>
            <person name="Sheldon W.M."/>
            <person name="Ye W."/>
            <person name="Miller T.R."/>
            <person name="Carlton J."/>
            <person name="Rasko D.A."/>
            <person name="Paulsen I.T."/>
            <person name="Ren Q."/>
            <person name="Daugherty S.C."/>
            <person name="Deboy R.T."/>
            <person name="Dodson R.J."/>
            <person name="Durkin A.S."/>
            <person name="Madupu R."/>
            <person name="Nelson W.C."/>
            <person name="Sullivan S.A."/>
            <person name="Rosovitz M.J."/>
            <person name="Haft D.H."/>
            <person name="Selengut J."/>
            <person name="Ward N."/>
        </authorList>
    </citation>
    <scope>NUCLEOTIDE SEQUENCE [LARGE SCALE GENOMIC DNA]</scope>
    <source>
        <strain evidence="6">ATCC 700808 / DSM 15171 / DSS-3</strain>
    </source>
</reference>
<evidence type="ECO:0000313" key="5">
    <source>
        <dbReference type="EMBL" id="AAV95892.1"/>
    </source>
</evidence>
<sequence length="405" mass="45271">MRHKDCDDSLSLRGLLTLVRANVMTLETIGGRQNRSQTGDGSNNFQDGPGGQGGPMRITAVTCVKNEGPFLLEWIAFNRLIGVTDFLFYSNDCSDGTDRLLDALAMAGPDLADLCGNVVHLPNPAEGRNYQMEALKDAAHRTVVQAADWVWIADVDEFLNIHVGDNTIPALIAACGDPTAISVHFQFFANDGIDGFEDRPVIAQFTRSHNPDIWCGETAIEVKSLTRRDFPLQYFGAHRPFFSKKQGKKKGLAWADGSGRQVPHKFLVAANPRRIRKFPAKGARNFATLNHYALRSLDSYLVKNDRGDVNRENRAFDDSYWRERNDPAWQETSIARYLPALEDALERIKAHREIGALHDEAVRLHREKCAALLNQPAYREMQAQLRAASTLPPDEEALLQEMGML</sequence>
<dbReference type="eggNOG" id="COG0463">
    <property type="taxonomic scope" value="Bacteria"/>
</dbReference>
<evidence type="ECO:0000256" key="2">
    <source>
        <dbReference type="ARBA" id="ARBA00022692"/>
    </source>
</evidence>
<keyword evidence="2" id="KW-0812">Transmembrane</keyword>
<keyword evidence="3" id="KW-0472">Membrane</keyword>
<dbReference type="PaxDb" id="246200-SPO2647"/>
<dbReference type="EMBL" id="CP000031">
    <property type="protein sequence ID" value="AAV95892.1"/>
    <property type="molecule type" value="Genomic_DNA"/>
</dbReference>
<reference evidence="5 6" key="2">
    <citation type="journal article" date="2014" name="Stand. Genomic Sci.">
        <title>An updated genome annotation for the model marine bacterium Ruegeria pomeroyi DSS-3.</title>
        <authorList>
            <person name="Rivers A.R."/>
            <person name="Smith C.B."/>
            <person name="Moran M.A."/>
        </authorList>
    </citation>
    <scope>GENOME REANNOTATION</scope>
    <source>
        <strain evidence="6">ATCC 700808 / DSM 15171 / DSS-3</strain>
    </source>
</reference>
<dbReference type="PANTHER" id="PTHR21461">
    <property type="entry name" value="GLYCOSYLTRANSFERASE FAMILY 92 PROTEIN"/>
    <property type="match status" value="1"/>
</dbReference>
<accession>Q5LQ49</accession>
<protein>
    <recommendedName>
        <fullName evidence="7">Glycosyl transferase, group 2 family protein</fullName>
    </recommendedName>
</protein>
<evidence type="ECO:0008006" key="7">
    <source>
        <dbReference type="Google" id="ProtNLM"/>
    </source>
</evidence>